<evidence type="ECO:0000313" key="13">
    <source>
        <dbReference type="Proteomes" id="UP000835052"/>
    </source>
</evidence>
<feature type="region of interest" description="Disordered" evidence="10">
    <location>
        <begin position="1"/>
        <end position="33"/>
    </location>
</feature>
<dbReference type="AlphaFoldDB" id="A0A8S1H1W3"/>
<keyword evidence="8" id="KW-0539">Nucleus</keyword>
<dbReference type="SMART" id="SM00401">
    <property type="entry name" value="ZnF_GATA"/>
    <property type="match status" value="1"/>
</dbReference>
<name>A0A8S1H1W3_9PELO</name>
<evidence type="ECO:0000259" key="11">
    <source>
        <dbReference type="PROSITE" id="PS50114"/>
    </source>
</evidence>
<dbReference type="CDD" id="cd00202">
    <property type="entry name" value="ZnF_GATA"/>
    <property type="match status" value="1"/>
</dbReference>
<dbReference type="Gene3D" id="3.30.50.10">
    <property type="entry name" value="Erythroid Transcription Factor GATA-1, subunit A"/>
    <property type="match status" value="1"/>
</dbReference>
<comment type="caution">
    <text evidence="12">The sequence shown here is derived from an EMBL/GenBank/DDBJ whole genome shotgun (WGS) entry which is preliminary data.</text>
</comment>
<evidence type="ECO:0000256" key="6">
    <source>
        <dbReference type="ARBA" id="ARBA00023125"/>
    </source>
</evidence>
<reference evidence="12" key="1">
    <citation type="submission" date="2020-10" db="EMBL/GenBank/DDBJ databases">
        <authorList>
            <person name="Kikuchi T."/>
        </authorList>
    </citation>
    <scope>NUCLEOTIDE SEQUENCE</scope>
    <source>
        <strain evidence="12">NKZ352</strain>
    </source>
</reference>
<dbReference type="PANTHER" id="PTHR10071:SF281">
    <property type="entry name" value="BOX A-BINDING FACTOR-RELATED"/>
    <property type="match status" value="1"/>
</dbReference>
<dbReference type="InterPro" id="IPR039355">
    <property type="entry name" value="Transcription_factor_GATA"/>
</dbReference>
<accession>A0A8S1H1W3</accession>
<feature type="compositionally biased region" description="Basic and acidic residues" evidence="10">
    <location>
        <begin position="337"/>
        <end position="349"/>
    </location>
</feature>
<gene>
    <name evidence="12" type="ORF">CAUJ_LOCUS5182</name>
</gene>
<proteinExistence type="predicted"/>
<dbReference type="GO" id="GO:0000122">
    <property type="term" value="P:negative regulation of transcription by RNA polymerase II"/>
    <property type="evidence" value="ECO:0007669"/>
    <property type="project" value="TreeGrafter"/>
</dbReference>
<dbReference type="PANTHER" id="PTHR10071">
    <property type="entry name" value="TRANSCRIPTION FACTOR GATA FAMILY MEMBER"/>
    <property type="match status" value="1"/>
</dbReference>
<dbReference type="GO" id="GO:0000981">
    <property type="term" value="F:DNA-binding transcription factor activity, RNA polymerase II-specific"/>
    <property type="evidence" value="ECO:0007669"/>
    <property type="project" value="TreeGrafter"/>
</dbReference>
<dbReference type="SUPFAM" id="SSF57716">
    <property type="entry name" value="Glucocorticoid receptor-like (DNA-binding domain)"/>
    <property type="match status" value="1"/>
</dbReference>
<sequence length="433" mass="47419">MEANYLEGSYTWSDTARQPEATPPTSANNSLLLPAQPVIKEDIKESTILTTVKFEDMSTMHRQSVIEAPINSVGAKQELQFATNSSLHSFADPCQPNFLMTDTFSTQYLPQPFITSGGSFASLNRFYDHRMGAPYGDAQIVHSSFMNLPPYSSYNHAECVACGTACSDDAKTVSGGYMCGSCHRASTTGFELPLNTMHMQTQLYQPTAQTATVLSLTESNENSARAAPGASVTPKTPRPTSSKKPSSNRRQDLICSNCNGTNTTLWRRTANGEPVCNACGLYYKLHNVQRPPTMKKEGALQTRKRKQKNHDGTTATTTSSKKRDRNYQSSSGPGIDRNSRSETKEKDQQLFKGAPSIPYASFSTVYNTGAVLSDNYTINSWPPLIPQDPHSSAFQPTYPSIYAVKPSDVQVAPVAEEETEAAARNLEDNDRPS</sequence>
<evidence type="ECO:0000256" key="9">
    <source>
        <dbReference type="PROSITE-ProRule" id="PRU00094"/>
    </source>
</evidence>
<protein>
    <recommendedName>
        <fullName evidence="11">GATA-type domain-containing protein</fullName>
    </recommendedName>
</protein>
<dbReference type="InterPro" id="IPR000679">
    <property type="entry name" value="Znf_GATA"/>
</dbReference>
<dbReference type="Proteomes" id="UP000835052">
    <property type="component" value="Unassembled WGS sequence"/>
</dbReference>
<keyword evidence="6" id="KW-0238">DNA-binding</keyword>
<organism evidence="12 13">
    <name type="scientific">Caenorhabditis auriculariae</name>
    <dbReference type="NCBI Taxonomy" id="2777116"/>
    <lineage>
        <taxon>Eukaryota</taxon>
        <taxon>Metazoa</taxon>
        <taxon>Ecdysozoa</taxon>
        <taxon>Nematoda</taxon>
        <taxon>Chromadorea</taxon>
        <taxon>Rhabditida</taxon>
        <taxon>Rhabditina</taxon>
        <taxon>Rhabditomorpha</taxon>
        <taxon>Rhabditoidea</taxon>
        <taxon>Rhabditidae</taxon>
        <taxon>Peloderinae</taxon>
        <taxon>Caenorhabditis</taxon>
    </lineage>
</organism>
<dbReference type="PRINTS" id="PR00619">
    <property type="entry name" value="GATAZNFINGER"/>
</dbReference>
<dbReference type="PROSITE" id="PS00344">
    <property type="entry name" value="GATA_ZN_FINGER_1"/>
    <property type="match status" value="1"/>
</dbReference>
<evidence type="ECO:0000256" key="10">
    <source>
        <dbReference type="SAM" id="MobiDB-lite"/>
    </source>
</evidence>
<evidence type="ECO:0000256" key="1">
    <source>
        <dbReference type="ARBA" id="ARBA00004123"/>
    </source>
</evidence>
<keyword evidence="2" id="KW-0479">Metal-binding</keyword>
<dbReference type="EMBL" id="CAJGYM010000010">
    <property type="protein sequence ID" value="CAD6189263.1"/>
    <property type="molecule type" value="Genomic_DNA"/>
</dbReference>
<feature type="region of interest" description="Disordered" evidence="10">
    <location>
        <begin position="292"/>
        <end position="352"/>
    </location>
</feature>
<evidence type="ECO:0000256" key="7">
    <source>
        <dbReference type="ARBA" id="ARBA00023163"/>
    </source>
</evidence>
<dbReference type="PROSITE" id="PS50114">
    <property type="entry name" value="GATA_ZN_FINGER_2"/>
    <property type="match status" value="1"/>
</dbReference>
<evidence type="ECO:0000256" key="8">
    <source>
        <dbReference type="ARBA" id="ARBA00023242"/>
    </source>
</evidence>
<feature type="domain" description="GATA-type" evidence="11">
    <location>
        <begin position="249"/>
        <end position="303"/>
    </location>
</feature>
<keyword evidence="5" id="KW-0805">Transcription regulation</keyword>
<evidence type="ECO:0000256" key="4">
    <source>
        <dbReference type="ARBA" id="ARBA00022833"/>
    </source>
</evidence>
<dbReference type="Pfam" id="PF00320">
    <property type="entry name" value="GATA"/>
    <property type="match status" value="1"/>
</dbReference>
<dbReference type="GO" id="GO:0005634">
    <property type="term" value="C:nucleus"/>
    <property type="evidence" value="ECO:0007669"/>
    <property type="project" value="UniProtKB-SubCell"/>
</dbReference>
<dbReference type="OrthoDB" id="515401at2759"/>
<evidence type="ECO:0000256" key="5">
    <source>
        <dbReference type="ARBA" id="ARBA00023015"/>
    </source>
</evidence>
<feature type="region of interest" description="Disordered" evidence="10">
    <location>
        <begin position="218"/>
        <end position="254"/>
    </location>
</feature>
<comment type="subcellular location">
    <subcellularLocation>
        <location evidence="1">Nucleus</location>
    </subcellularLocation>
</comment>
<evidence type="ECO:0000313" key="12">
    <source>
        <dbReference type="EMBL" id="CAD6189263.1"/>
    </source>
</evidence>
<keyword evidence="7" id="KW-0804">Transcription</keyword>
<dbReference type="FunFam" id="3.30.50.10:FF:000032">
    <property type="entry name" value="Transcription factor GATA-3"/>
    <property type="match status" value="1"/>
</dbReference>
<evidence type="ECO:0000256" key="2">
    <source>
        <dbReference type="ARBA" id="ARBA00022723"/>
    </source>
</evidence>
<keyword evidence="13" id="KW-1185">Reference proteome</keyword>
<dbReference type="GO" id="GO:0045165">
    <property type="term" value="P:cell fate commitment"/>
    <property type="evidence" value="ECO:0007669"/>
    <property type="project" value="TreeGrafter"/>
</dbReference>
<feature type="compositionally biased region" description="Low complexity" evidence="10">
    <location>
        <begin position="233"/>
        <end position="245"/>
    </location>
</feature>
<dbReference type="InterPro" id="IPR013088">
    <property type="entry name" value="Znf_NHR/GATA"/>
</dbReference>
<keyword evidence="4" id="KW-0862">Zinc</keyword>
<dbReference type="GO" id="GO:0008270">
    <property type="term" value="F:zinc ion binding"/>
    <property type="evidence" value="ECO:0007669"/>
    <property type="project" value="UniProtKB-KW"/>
</dbReference>
<dbReference type="GO" id="GO:0000978">
    <property type="term" value="F:RNA polymerase II cis-regulatory region sequence-specific DNA binding"/>
    <property type="evidence" value="ECO:0007669"/>
    <property type="project" value="TreeGrafter"/>
</dbReference>
<evidence type="ECO:0000256" key="3">
    <source>
        <dbReference type="ARBA" id="ARBA00022771"/>
    </source>
</evidence>
<dbReference type="GO" id="GO:0009888">
    <property type="term" value="P:tissue development"/>
    <property type="evidence" value="ECO:0007669"/>
    <property type="project" value="UniProtKB-ARBA"/>
</dbReference>
<dbReference type="GO" id="GO:0045944">
    <property type="term" value="P:positive regulation of transcription by RNA polymerase II"/>
    <property type="evidence" value="ECO:0007669"/>
    <property type="project" value="TreeGrafter"/>
</dbReference>
<keyword evidence="3 9" id="KW-0863">Zinc-finger</keyword>